<evidence type="ECO:0000256" key="9">
    <source>
        <dbReference type="PIRSR" id="PIRSR628472-2"/>
    </source>
</evidence>
<comment type="similarity">
    <text evidence="1">Belongs to the HAD-like hydrolase superfamily. EYA family.</text>
</comment>
<keyword evidence="4" id="KW-0378">Hydrolase</keyword>
<evidence type="ECO:0000313" key="11">
    <source>
        <dbReference type="EMBL" id="PNR63005.1"/>
    </source>
</evidence>
<dbReference type="NCBIfam" id="TIGR01658">
    <property type="entry name" value="EYA-cons_domain"/>
    <property type="match status" value="1"/>
</dbReference>
<keyword evidence="5 9" id="KW-0460">Magnesium</keyword>
<feature type="binding site" evidence="9">
    <location>
        <position position="137"/>
    </location>
    <ligand>
        <name>Mg(2+)</name>
        <dbReference type="ChEBI" id="CHEBI:18420"/>
    </ligand>
</feature>
<dbReference type="PANTHER" id="PTHR10190:SF16">
    <property type="entry name" value="DEVELOPMENTAL PROTEIN EYES ABSENT"/>
    <property type="match status" value="1"/>
</dbReference>
<evidence type="ECO:0000256" key="5">
    <source>
        <dbReference type="ARBA" id="ARBA00022842"/>
    </source>
</evidence>
<organism evidence="11">
    <name type="scientific">Physcomitrium patens</name>
    <name type="common">Spreading-leaved earth moss</name>
    <name type="synonym">Physcomitrella patens</name>
    <dbReference type="NCBI Taxonomy" id="3218"/>
    <lineage>
        <taxon>Eukaryota</taxon>
        <taxon>Viridiplantae</taxon>
        <taxon>Streptophyta</taxon>
        <taxon>Embryophyta</taxon>
        <taxon>Bryophyta</taxon>
        <taxon>Bryophytina</taxon>
        <taxon>Bryopsida</taxon>
        <taxon>Funariidae</taxon>
        <taxon>Funariales</taxon>
        <taxon>Funariaceae</taxon>
        <taxon>Physcomitrium</taxon>
    </lineage>
</organism>
<dbReference type="InterPro" id="IPR038102">
    <property type="entry name" value="EYA_dom_sf"/>
</dbReference>
<dbReference type="GO" id="GO:0045739">
    <property type="term" value="P:positive regulation of DNA repair"/>
    <property type="evidence" value="ECO:0000318"/>
    <property type="project" value="GO_Central"/>
</dbReference>
<dbReference type="InterPro" id="IPR006545">
    <property type="entry name" value="EYA_dom"/>
</dbReference>
<comment type="cofactor">
    <cofactor evidence="9">
        <name>Mg(2+)</name>
        <dbReference type="ChEBI" id="CHEBI:18420"/>
    </cofactor>
    <text evidence="9">Binds 1 Mg(2+) ion per subunit.</text>
</comment>
<dbReference type="PaxDb" id="3218-PP1S171_5V6.2"/>
<dbReference type="GO" id="GO:0004725">
    <property type="term" value="F:protein tyrosine phosphatase activity"/>
    <property type="evidence" value="ECO:0000318"/>
    <property type="project" value="GO_Central"/>
</dbReference>
<evidence type="ECO:0000256" key="4">
    <source>
        <dbReference type="ARBA" id="ARBA00022801"/>
    </source>
</evidence>
<reference evidence="11 13" key="1">
    <citation type="journal article" date="2008" name="Science">
        <title>The Physcomitrella genome reveals evolutionary insights into the conquest of land by plants.</title>
        <authorList>
            <person name="Rensing S."/>
            <person name="Lang D."/>
            <person name="Zimmer A."/>
            <person name="Terry A."/>
            <person name="Salamov A."/>
            <person name="Shapiro H."/>
            <person name="Nishiyama T."/>
            <person name="Perroud P.-F."/>
            <person name="Lindquist E."/>
            <person name="Kamisugi Y."/>
            <person name="Tanahashi T."/>
            <person name="Sakakibara K."/>
            <person name="Fujita T."/>
            <person name="Oishi K."/>
            <person name="Shin-I T."/>
            <person name="Kuroki Y."/>
            <person name="Toyoda A."/>
            <person name="Suzuki Y."/>
            <person name="Hashimoto A."/>
            <person name="Yamaguchi K."/>
            <person name="Sugano A."/>
            <person name="Kohara Y."/>
            <person name="Fujiyama A."/>
            <person name="Anterola A."/>
            <person name="Aoki S."/>
            <person name="Ashton N."/>
            <person name="Barbazuk W.B."/>
            <person name="Barker E."/>
            <person name="Bennetzen J."/>
            <person name="Bezanilla M."/>
            <person name="Blankenship R."/>
            <person name="Cho S.H."/>
            <person name="Dutcher S."/>
            <person name="Estelle M."/>
            <person name="Fawcett J.A."/>
            <person name="Gundlach H."/>
            <person name="Hanada K."/>
            <person name="Heyl A."/>
            <person name="Hicks K.A."/>
            <person name="Hugh J."/>
            <person name="Lohr M."/>
            <person name="Mayer K."/>
            <person name="Melkozernov A."/>
            <person name="Murata T."/>
            <person name="Nelson D."/>
            <person name="Pils B."/>
            <person name="Prigge M."/>
            <person name="Reiss B."/>
            <person name="Renner T."/>
            <person name="Rombauts S."/>
            <person name="Rushton P."/>
            <person name="Sanderfoot A."/>
            <person name="Schween G."/>
            <person name="Shiu S.-H."/>
            <person name="Stueber K."/>
            <person name="Theodoulou F.L."/>
            <person name="Tu H."/>
            <person name="Van de Peer Y."/>
            <person name="Verrier P.J."/>
            <person name="Waters E."/>
            <person name="Wood A."/>
            <person name="Yang L."/>
            <person name="Cove D."/>
            <person name="Cuming A."/>
            <person name="Hasebe M."/>
            <person name="Lucas S."/>
            <person name="Mishler D.B."/>
            <person name="Reski R."/>
            <person name="Grigoriev I."/>
            <person name="Quatrano R.S."/>
            <person name="Boore J.L."/>
        </authorList>
    </citation>
    <scope>NUCLEOTIDE SEQUENCE [LARGE SCALE GENOMIC DNA]</scope>
    <source>
        <strain evidence="12 13">cv. Gransden 2004</strain>
    </source>
</reference>
<dbReference type="PANTHER" id="PTHR10190">
    <property type="entry name" value="EYES ABSENT"/>
    <property type="match status" value="1"/>
</dbReference>
<dbReference type="AlphaFoldDB" id="A0A2K1LAF9"/>
<dbReference type="FunFam" id="3.40.50.12350:FF:000008">
    <property type="entry name" value="Predicted protein"/>
    <property type="match status" value="1"/>
</dbReference>
<feature type="binding site" evidence="9">
    <location>
        <position position="383"/>
    </location>
    <ligand>
        <name>Mg(2+)</name>
        <dbReference type="ChEBI" id="CHEBI:18420"/>
    </ligand>
</feature>
<evidence type="ECO:0000256" key="3">
    <source>
        <dbReference type="ARBA" id="ARBA00022723"/>
    </source>
</evidence>
<evidence type="ECO:0000256" key="2">
    <source>
        <dbReference type="ARBA" id="ARBA00013064"/>
    </source>
</evidence>
<comment type="catalytic activity">
    <reaction evidence="7">
        <text>O-phospho-L-tyrosyl-[protein] + H2O = L-tyrosyl-[protein] + phosphate</text>
        <dbReference type="Rhea" id="RHEA:10684"/>
        <dbReference type="Rhea" id="RHEA-COMP:10136"/>
        <dbReference type="Rhea" id="RHEA-COMP:20101"/>
        <dbReference type="ChEBI" id="CHEBI:15377"/>
        <dbReference type="ChEBI" id="CHEBI:43474"/>
        <dbReference type="ChEBI" id="CHEBI:46858"/>
        <dbReference type="ChEBI" id="CHEBI:61978"/>
        <dbReference type="EC" id="3.1.3.48"/>
    </reaction>
</comment>
<evidence type="ECO:0000313" key="13">
    <source>
        <dbReference type="Proteomes" id="UP000006727"/>
    </source>
</evidence>
<dbReference type="Gene3D" id="3.40.50.12350">
    <property type="match status" value="1"/>
</dbReference>
<evidence type="ECO:0000256" key="6">
    <source>
        <dbReference type="ARBA" id="ARBA00022912"/>
    </source>
</evidence>
<evidence type="ECO:0000256" key="7">
    <source>
        <dbReference type="ARBA" id="ARBA00051722"/>
    </source>
</evidence>
<dbReference type="RefSeq" id="XP_073392916.1">
    <property type="nucleotide sequence ID" value="XM_073536815.1"/>
</dbReference>
<evidence type="ECO:0000256" key="10">
    <source>
        <dbReference type="SAM" id="MobiDB-lite"/>
    </source>
</evidence>
<reference evidence="12" key="3">
    <citation type="submission" date="2020-12" db="UniProtKB">
        <authorList>
            <consortium name="EnsemblPlants"/>
        </authorList>
    </citation>
    <scope>IDENTIFICATION</scope>
</reference>
<dbReference type="RefSeq" id="XP_024375139.1">
    <property type="nucleotide sequence ID" value="XM_024519371.2"/>
</dbReference>
<dbReference type="RefSeq" id="XP_073392913.1">
    <property type="nucleotide sequence ID" value="XM_073536812.1"/>
</dbReference>
<dbReference type="Gramene" id="Pp3c1_31250V3.1">
    <property type="protein sequence ID" value="Pp3c1_31250V3.1"/>
    <property type="gene ID" value="Pp3c1_31250"/>
</dbReference>
<dbReference type="GO" id="GO:0046872">
    <property type="term" value="F:metal ion binding"/>
    <property type="evidence" value="ECO:0007669"/>
    <property type="project" value="UniProtKB-KW"/>
</dbReference>
<dbReference type="STRING" id="3218.A0A2K1LAF9"/>
<evidence type="ECO:0000256" key="8">
    <source>
        <dbReference type="PIRSR" id="PIRSR628472-1"/>
    </source>
</evidence>
<feature type="binding site" evidence="9">
    <location>
        <position position="139"/>
    </location>
    <ligand>
        <name>Mg(2+)</name>
        <dbReference type="ChEBI" id="CHEBI:18420"/>
    </ligand>
</feature>
<evidence type="ECO:0000313" key="12">
    <source>
        <dbReference type="EnsemblPlants" id="Pp3c1_31250V3.1"/>
    </source>
</evidence>
<dbReference type="Proteomes" id="UP000006727">
    <property type="component" value="Chromosome 1"/>
</dbReference>
<dbReference type="EC" id="3.1.3.48" evidence="2"/>
<dbReference type="GeneID" id="112282124"/>
<dbReference type="EnsemblPlants" id="Pp3c1_31250V3.1">
    <property type="protein sequence ID" value="Pp3c1_31250V3.1"/>
    <property type="gene ID" value="Pp3c1_31250"/>
</dbReference>
<evidence type="ECO:0000256" key="1">
    <source>
        <dbReference type="ARBA" id="ARBA00010501"/>
    </source>
</evidence>
<keyword evidence="13" id="KW-1185">Reference proteome</keyword>
<proteinExistence type="inferred from homology"/>
<gene>
    <name evidence="12" type="primary">LOC112282124</name>
    <name evidence="11" type="ORF">PHYPA_001430</name>
</gene>
<dbReference type="InterPro" id="IPR028472">
    <property type="entry name" value="EYA"/>
</dbReference>
<dbReference type="EMBL" id="ABEU02000001">
    <property type="protein sequence ID" value="PNR63005.1"/>
    <property type="molecule type" value="Genomic_DNA"/>
</dbReference>
<accession>A0A2K1LAF9</accession>
<feature type="compositionally biased region" description="Low complexity" evidence="10">
    <location>
        <begin position="74"/>
        <end position="95"/>
    </location>
</feature>
<dbReference type="GO" id="GO:0005634">
    <property type="term" value="C:nucleus"/>
    <property type="evidence" value="ECO:0000318"/>
    <property type="project" value="GO_Central"/>
</dbReference>
<reference evidence="11 13" key="2">
    <citation type="journal article" date="2018" name="Plant J.">
        <title>The Physcomitrella patens chromosome-scale assembly reveals moss genome structure and evolution.</title>
        <authorList>
            <person name="Lang D."/>
            <person name="Ullrich K.K."/>
            <person name="Murat F."/>
            <person name="Fuchs J."/>
            <person name="Jenkins J."/>
            <person name="Haas F.B."/>
            <person name="Piednoel M."/>
            <person name="Gundlach H."/>
            <person name="Van Bel M."/>
            <person name="Meyberg R."/>
            <person name="Vives C."/>
            <person name="Morata J."/>
            <person name="Symeonidi A."/>
            <person name="Hiss M."/>
            <person name="Muchero W."/>
            <person name="Kamisugi Y."/>
            <person name="Saleh O."/>
            <person name="Blanc G."/>
            <person name="Decker E.L."/>
            <person name="van Gessel N."/>
            <person name="Grimwood J."/>
            <person name="Hayes R.D."/>
            <person name="Graham S.W."/>
            <person name="Gunter L.E."/>
            <person name="McDaniel S.F."/>
            <person name="Hoernstein S.N.W."/>
            <person name="Larsson A."/>
            <person name="Li F.W."/>
            <person name="Perroud P.F."/>
            <person name="Phillips J."/>
            <person name="Ranjan P."/>
            <person name="Rokshar D.S."/>
            <person name="Rothfels C.J."/>
            <person name="Schneider L."/>
            <person name="Shu S."/>
            <person name="Stevenson D.W."/>
            <person name="Thummler F."/>
            <person name="Tillich M."/>
            <person name="Villarreal Aguilar J.C."/>
            <person name="Widiez T."/>
            <person name="Wong G.K."/>
            <person name="Wymore A."/>
            <person name="Zhang Y."/>
            <person name="Zimmer A.D."/>
            <person name="Quatrano R.S."/>
            <person name="Mayer K.F.X."/>
            <person name="Goodstein D."/>
            <person name="Casacuberta J.M."/>
            <person name="Vandepoele K."/>
            <person name="Reski R."/>
            <person name="Cuming A.C."/>
            <person name="Tuskan G.A."/>
            <person name="Maumus F."/>
            <person name="Salse J."/>
            <person name="Schmutz J."/>
            <person name="Rensing S.A."/>
        </authorList>
    </citation>
    <scope>NUCLEOTIDE SEQUENCE [LARGE SCALE GENOMIC DNA]</scope>
    <source>
        <strain evidence="12 13">cv. Gransden 2004</strain>
    </source>
</reference>
<dbReference type="GO" id="GO:0030154">
    <property type="term" value="P:cell differentiation"/>
    <property type="evidence" value="ECO:0000318"/>
    <property type="project" value="GO_Central"/>
</dbReference>
<sequence>MSSAQRLEFFLSTSEFCSFFNPPSSRRVSPFSDEMTHSSLWNLPIDTDFEDCESHRDGCAYSTTSILCDSLGLSSPNSPRSPSSPSFKSFASDSPRYSPRERNGASLFADHPRVEIPEQNIDSPTATGKGPTVFVWDMDETLIVFQTLLDGQYVELFDGSKDSHKATQLGRRWERLVLEVCDEYFFYQQTEEFNHPNVDSLQEYDDGINLDEYKFEDMSLTPPLDAEDLQKLRYLYRYISQLYEQGLETFLSPEQAKEWDDLYEETDSFTDGWLSSGRQKLKEFQKANEQALQDELRETASCNKSTESTSESTAASSNSFNYLVTSGTLIPTLAKCLLFKLSPYFKPSNIFSSREVGKLQCCRWIRDRFLDRNTFPKFCAIGDGPDEREAARILTWPFVTISTDPNSSDQLPMLSITAIQNLMKSVYRDSEDS</sequence>
<keyword evidence="3 9" id="KW-0479">Metal-binding</keyword>
<dbReference type="RefSeq" id="XP_024375149.1">
    <property type="nucleotide sequence ID" value="XM_024519381.2"/>
</dbReference>
<protein>
    <recommendedName>
        <fullName evidence="2">protein-tyrosine-phosphatase</fullName>
        <ecNumber evidence="2">3.1.3.48</ecNumber>
    </recommendedName>
</protein>
<keyword evidence="6" id="KW-0904">Protein phosphatase</keyword>
<dbReference type="Gramene" id="Pp3c1_31250V3.2">
    <property type="protein sequence ID" value="Pp3c1_31250V3.2"/>
    <property type="gene ID" value="Pp3c1_31250"/>
</dbReference>
<dbReference type="RefSeq" id="XP_024375157.1">
    <property type="nucleotide sequence ID" value="XM_024519389.2"/>
</dbReference>
<feature type="region of interest" description="Disordered" evidence="10">
    <location>
        <begin position="74"/>
        <end position="126"/>
    </location>
</feature>
<dbReference type="OrthoDB" id="167668at2759"/>
<feature type="active site" description="Proton donor" evidence="8">
    <location>
        <position position="139"/>
    </location>
</feature>
<feature type="active site" description="Nucleophile" evidence="8">
    <location>
        <position position="137"/>
    </location>
</feature>
<dbReference type="EnsemblPlants" id="Pp3c1_31250V3.2">
    <property type="protein sequence ID" value="Pp3c1_31250V3.2"/>
    <property type="gene ID" value="Pp3c1_31250"/>
</dbReference>
<name>A0A2K1LAF9_PHYPA</name>